<sequence>MDLDVYKDKSVIKLSSYYSYGLLESEQKLQQLCGSQLTSPLDITLQNYNHDVIGSFQVIQSLFPTVEVVLNQDTLLPGSKYTFQEILVKLTKSQYIQFSLNGITMLTSSISSAKLIKDPDDIIIVAKKPINVAPIIIGVVLSVLVLGVLIYIFVMVSIQKKKNENQSQKYSRAEINRQQQILRYKNVSQMLFDSKKKKVENSVSPQTSNICIVNSETIQKHSFNASKDITLEDLEPVPQLSLNGTKEFPLQVPSSLPKSQLKEQSSEESSEIIELGNCPNVLDFLQNKDVKFEPTVQKQETKKVLETLNKIQTLNKIGEVNDDKLKSIYQKLGIQKATQ</sequence>
<accession>A0ABP1GFE8</accession>
<dbReference type="EMBL" id="CAXDID020000002">
    <property type="protein sequence ID" value="CAL5970842.1"/>
    <property type="molecule type" value="Genomic_DNA"/>
</dbReference>
<evidence type="ECO:0000313" key="2">
    <source>
        <dbReference type="EMBL" id="CAL5970842.1"/>
    </source>
</evidence>
<name>A0ABP1GFE8_9EUKA</name>
<keyword evidence="1" id="KW-0812">Transmembrane</keyword>
<keyword evidence="1" id="KW-0472">Membrane</keyword>
<feature type="transmembrane region" description="Helical" evidence="1">
    <location>
        <begin position="132"/>
        <end position="154"/>
    </location>
</feature>
<gene>
    <name evidence="2" type="ORF">HINF_LOCUS782</name>
</gene>
<reference evidence="2 3" key="1">
    <citation type="submission" date="2024-07" db="EMBL/GenBank/DDBJ databases">
        <authorList>
            <person name="Akdeniz Z."/>
        </authorList>
    </citation>
    <scope>NUCLEOTIDE SEQUENCE [LARGE SCALE GENOMIC DNA]</scope>
</reference>
<keyword evidence="1" id="KW-1133">Transmembrane helix</keyword>
<comment type="caution">
    <text evidence="2">The sequence shown here is derived from an EMBL/GenBank/DDBJ whole genome shotgun (WGS) entry which is preliminary data.</text>
</comment>
<keyword evidence="3" id="KW-1185">Reference proteome</keyword>
<evidence type="ECO:0000313" key="3">
    <source>
        <dbReference type="Proteomes" id="UP001642409"/>
    </source>
</evidence>
<organism evidence="2 3">
    <name type="scientific">Hexamita inflata</name>
    <dbReference type="NCBI Taxonomy" id="28002"/>
    <lineage>
        <taxon>Eukaryota</taxon>
        <taxon>Metamonada</taxon>
        <taxon>Diplomonadida</taxon>
        <taxon>Hexamitidae</taxon>
        <taxon>Hexamitinae</taxon>
        <taxon>Hexamita</taxon>
    </lineage>
</organism>
<evidence type="ECO:0000256" key="1">
    <source>
        <dbReference type="SAM" id="Phobius"/>
    </source>
</evidence>
<dbReference type="Proteomes" id="UP001642409">
    <property type="component" value="Unassembled WGS sequence"/>
</dbReference>
<proteinExistence type="predicted"/>
<protein>
    <submittedName>
        <fullName evidence="2">Hypothetical_protein</fullName>
    </submittedName>
</protein>